<dbReference type="PANTHER" id="PTHR10044">
    <property type="entry name" value="INHIBITOR OF APOPTOSIS"/>
    <property type="match status" value="1"/>
</dbReference>
<dbReference type="PROSITE" id="PS50143">
    <property type="entry name" value="BIR_REPEAT_2"/>
    <property type="match status" value="2"/>
</dbReference>
<organism evidence="2 4">
    <name type="scientific">Pichia sorbitophila (strain ATCC MYA-4447 / BCRC 22081 / CBS 7064 / NBRC 10061 / NRRL Y-12695)</name>
    <name type="common">Hybrid yeast</name>
    <dbReference type="NCBI Taxonomy" id="559304"/>
    <lineage>
        <taxon>Eukaryota</taxon>
        <taxon>Fungi</taxon>
        <taxon>Dikarya</taxon>
        <taxon>Ascomycota</taxon>
        <taxon>Saccharomycotina</taxon>
        <taxon>Pichiomycetes</taxon>
        <taxon>Debaryomycetaceae</taxon>
        <taxon>Millerozyma</taxon>
    </lineage>
</organism>
<feature type="compositionally biased region" description="Basic and acidic residues" evidence="1">
    <location>
        <begin position="704"/>
        <end position="717"/>
    </location>
</feature>
<feature type="region of interest" description="Disordered" evidence="1">
    <location>
        <begin position="1086"/>
        <end position="1112"/>
    </location>
</feature>
<feature type="compositionally biased region" description="Polar residues" evidence="1">
    <location>
        <begin position="1045"/>
        <end position="1057"/>
    </location>
</feature>
<evidence type="ECO:0000313" key="2">
    <source>
        <dbReference type="EMBL" id="CCE79846.1"/>
    </source>
</evidence>
<dbReference type="GO" id="GO:0051726">
    <property type="term" value="P:regulation of cell cycle"/>
    <property type="evidence" value="ECO:0007669"/>
    <property type="project" value="TreeGrafter"/>
</dbReference>
<feature type="compositionally biased region" description="Basic residues" evidence="1">
    <location>
        <begin position="718"/>
        <end position="728"/>
    </location>
</feature>
<feature type="region of interest" description="Disordered" evidence="1">
    <location>
        <begin position="704"/>
        <end position="744"/>
    </location>
</feature>
<dbReference type="SMART" id="SM00238">
    <property type="entry name" value="BIR"/>
    <property type="match status" value="2"/>
</dbReference>
<dbReference type="HOGENOM" id="CLU_292580_0_0_1"/>
<reference evidence="2" key="1">
    <citation type="submission" date="2011-10" db="EMBL/GenBank/DDBJ databases">
        <authorList>
            <person name="Genoscope - CEA"/>
        </authorList>
    </citation>
    <scope>NUCLEOTIDE SEQUENCE</scope>
</reference>
<dbReference type="InterPro" id="IPR001370">
    <property type="entry name" value="BIR_rpt"/>
</dbReference>
<feature type="compositionally biased region" description="Polar residues" evidence="1">
    <location>
        <begin position="1094"/>
        <end position="1104"/>
    </location>
</feature>
<dbReference type="GO" id="GO:0005634">
    <property type="term" value="C:nucleus"/>
    <property type="evidence" value="ECO:0007669"/>
    <property type="project" value="TreeGrafter"/>
</dbReference>
<feature type="compositionally biased region" description="Basic and acidic residues" evidence="1">
    <location>
        <begin position="323"/>
        <end position="333"/>
    </location>
</feature>
<dbReference type="GO" id="GO:0005737">
    <property type="term" value="C:cytoplasm"/>
    <property type="evidence" value="ECO:0007669"/>
    <property type="project" value="TreeGrafter"/>
</dbReference>
<feature type="region of interest" description="Disordered" evidence="1">
    <location>
        <begin position="834"/>
        <end position="871"/>
    </location>
</feature>
<dbReference type="EMBL" id="FO082053">
    <property type="protein sequence ID" value="CCE79846.1"/>
    <property type="molecule type" value="Genomic_DNA"/>
</dbReference>
<feature type="compositionally biased region" description="Basic and acidic residues" evidence="1">
    <location>
        <begin position="343"/>
        <end position="371"/>
    </location>
</feature>
<feature type="compositionally biased region" description="Polar residues" evidence="1">
    <location>
        <begin position="849"/>
        <end position="863"/>
    </location>
</feature>
<dbReference type="Gene3D" id="1.10.1170.10">
    <property type="entry name" value="Inhibitor Of Apoptosis Protein (2mihbC-IAP-1), Chain A"/>
    <property type="match status" value="2"/>
</dbReference>
<feature type="compositionally biased region" description="Basic and acidic residues" evidence="1">
    <location>
        <begin position="931"/>
        <end position="958"/>
    </location>
</feature>
<feature type="compositionally biased region" description="Polar residues" evidence="1">
    <location>
        <begin position="298"/>
        <end position="322"/>
    </location>
</feature>
<feature type="compositionally biased region" description="Polar residues" evidence="1">
    <location>
        <begin position="552"/>
        <end position="569"/>
    </location>
</feature>
<feature type="compositionally biased region" description="Polar residues" evidence="1">
    <location>
        <begin position="619"/>
        <end position="629"/>
    </location>
</feature>
<accession>G8YJW6</accession>
<dbReference type="InterPro" id="IPR050784">
    <property type="entry name" value="IAP"/>
</dbReference>
<feature type="region of interest" description="Disordered" evidence="1">
    <location>
        <begin position="285"/>
        <end position="406"/>
    </location>
</feature>
<dbReference type="OrthoDB" id="4025716at2759"/>
<feature type="region of interest" description="Disordered" evidence="1">
    <location>
        <begin position="429"/>
        <end position="669"/>
    </location>
</feature>
<feature type="compositionally biased region" description="Acidic residues" evidence="1">
    <location>
        <begin position="574"/>
        <end position="585"/>
    </location>
</feature>
<dbReference type="eggNOG" id="KOG1101">
    <property type="taxonomic scope" value="Eukaryota"/>
</dbReference>
<dbReference type="Pfam" id="PF00653">
    <property type="entry name" value="BIR"/>
    <property type="match status" value="2"/>
</dbReference>
<proteinExistence type="predicted"/>
<dbReference type="EMBL" id="FO082052">
    <property type="protein sequence ID" value="CCE80611.1"/>
    <property type="molecule type" value="Genomic_DNA"/>
</dbReference>
<evidence type="ECO:0000313" key="3">
    <source>
        <dbReference type="EMBL" id="CCE80611.1"/>
    </source>
</evidence>
<feature type="compositionally biased region" description="Basic and acidic residues" evidence="1">
    <location>
        <begin position="499"/>
        <end position="528"/>
    </location>
</feature>
<gene>
    <name evidence="2" type="primary">Piso0_002937</name>
    <name evidence="2" type="ORF">GNLVRS01_PISO0G01304g</name>
    <name evidence="3" type="ORF">GNLVRS01_PISO0H01305g</name>
</gene>
<name>G8YJW6_PICSO</name>
<dbReference type="SUPFAM" id="SSF57924">
    <property type="entry name" value="Inhibitor of apoptosis (IAP) repeat"/>
    <property type="match status" value="2"/>
</dbReference>
<keyword evidence="4" id="KW-1185">Reference proteome</keyword>
<feature type="compositionally biased region" description="Basic and acidic residues" evidence="1">
    <location>
        <begin position="834"/>
        <end position="847"/>
    </location>
</feature>
<dbReference type="Proteomes" id="UP000005222">
    <property type="component" value="Chromosome H"/>
</dbReference>
<dbReference type="InParanoid" id="G8YJW6"/>
<sequence length="1224" mass="137472">MTLKDVELMQYRENRIETFENGAIQSGKSKQKRYWTHSSPDIRHLADCGFYFTPTKLNHDQITCISCKKKETNIGGVENIADHHLANNPNCPYSLLISSQIEYLTDPQKDYWENHAIEALREPLSKQAVAIRRKTFGSYWKFDKDRKNAKATSLALAKSGFYYCPLVLGNDRVQCVYCDCSLDTWSPDDDPVAEHRANAALGCYFLRKYDEHKASSSRSSSRSRSRSTSRNNSVSFDSSQDVEDSKDMLDLKKAVKLKSETSTNEQDTASLFTDQHDSKVEVVATQEVEKVTPEIDNQEYSSGNTRNAANSSPVLESSSAQNERADSVSKEIFSDFTSEPSEEENHPPDLDDHDYHETEQKDYKQDLHDSSRQTYPKRVTRSRAKAASITKGTDDTKSVSPDLPTNEDIPMNFTHAHEIEKSCTNINEPLSEDKALPNTINNRSDTLRSKDESSGIQKPRVGSEVQILERDIDLSDEWSNHESNGIKPIENNNISERVPVNEDKESDAVDKLHFTQDQDKERDSKTDMALDINDNNNNNNDNAYDDEENSNITNDENTASSDQSTTKTNNDSDASYDDGDDDDGSVYEGSASEMNESVPKISLTGKKRTRGLKVDDAAPTNNSNMSSYSFDEKMLDQVIQSPRKSKKVKLNKEGRSTSPPVHDSSNHNIGDYNEEAVTYFESNINPLRREIELAPLVKPLKKNVEGRRDKTTKMESHKLKRKKLKSSKKASSSNNILDMQSDDNDDLMFGVKDESLILNIRNPLNQRDVNTEQSEPNNIQKTEELSDIHEQINSNSFEKQVELREPPDVPEGKAEAEKLADVFLESASTSIKKEVDSADYSKEKEAQPDASTSSKESNPTSIISDEKNSDTIRTTLLSRRNELNEGRNSVNSKISKINPIVDFEEDAPISNGNITNEIPEIERQSSAAPTEDSKKAADKAKTSKSNRESPMKSKKDLLDKISTLRYSDYVDDLEDMDRIALDSDNVERRKRSSAGNNIQENREFVAGNSASPWDHQEKDVPRNSQDIASTKKVAPEEKDVPATSPVKTMSSPKTENSPLLRDLSASFQNLVESSTPEKHTLLGRDLQSHDTEPVPSSNAKPSKISSVPVPEVSQVSKTSPSIFSKSSSLSGLLENLKNMEAASEYLSKSVNSPYDLHDDYDGELTNFISNMPEEEENMTIHQWIRHNAANCHKLASQTCQEMIDAYKEECQKAIEFLEQLPTTK</sequence>
<feature type="region of interest" description="Disordered" evidence="1">
    <location>
        <begin position="215"/>
        <end position="242"/>
    </location>
</feature>
<evidence type="ECO:0000313" key="4">
    <source>
        <dbReference type="Proteomes" id="UP000005222"/>
    </source>
</evidence>
<dbReference type="CDD" id="cd00022">
    <property type="entry name" value="BIR"/>
    <property type="match status" value="1"/>
</dbReference>
<feature type="region of interest" description="Disordered" evidence="1">
    <location>
        <begin position="986"/>
        <end position="1059"/>
    </location>
</feature>
<dbReference type="STRING" id="559304.G8YJW6"/>
<feature type="compositionally biased region" description="Low complexity" evidence="1">
    <location>
        <begin position="531"/>
        <end position="542"/>
    </location>
</feature>
<dbReference type="FunCoup" id="G8YJW6">
    <property type="interactions" value="102"/>
</dbReference>
<reference evidence="4" key="2">
    <citation type="journal article" date="2012" name="G3 (Bethesda)">
        <title>Pichia sorbitophila, an interspecies yeast hybrid reveals early steps of genome resolution following polyploidization.</title>
        <authorList>
            <person name="Leh Louis V."/>
            <person name="Despons L."/>
            <person name="Friedrich A."/>
            <person name="Martin T."/>
            <person name="Durrens P."/>
            <person name="Casaregola S."/>
            <person name="Neuveglise C."/>
            <person name="Fairhead C."/>
            <person name="Marck C."/>
            <person name="Cruz J.A."/>
            <person name="Straub M.L."/>
            <person name="Kugler V."/>
            <person name="Sacerdot C."/>
            <person name="Uzunov Z."/>
            <person name="Thierry A."/>
            <person name="Weiss S."/>
            <person name="Bleykasten C."/>
            <person name="De Montigny J."/>
            <person name="Jacques N."/>
            <person name="Jung P."/>
            <person name="Lemaire M."/>
            <person name="Mallet S."/>
            <person name="Morel G."/>
            <person name="Richard G.F."/>
            <person name="Sarkar A."/>
            <person name="Savel G."/>
            <person name="Schacherer J."/>
            <person name="Seret M.L."/>
            <person name="Talla E."/>
            <person name="Samson G."/>
            <person name="Jubin C."/>
            <person name="Poulain J."/>
            <person name="Vacherie B."/>
            <person name="Barbe V."/>
            <person name="Pelletier E."/>
            <person name="Sherman D.J."/>
            <person name="Westhof E."/>
            <person name="Weissenbach J."/>
            <person name="Baret P.V."/>
            <person name="Wincker P."/>
            <person name="Gaillardin C."/>
            <person name="Dujon B."/>
            <person name="Souciet J.L."/>
        </authorList>
    </citation>
    <scope>NUCLEOTIDE SEQUENCE [LARGE SCALE GENOMIC DNA]</scope>
    <source>
        <strain evidence="4">ATCC MYA-4447 / BCRC 22081 / CBS 7064 / NBRC 10061 / NRRL Y-12695</strain>
    </source>
</reference>
<feature type="region of interest" description="Disordered" evidence="1">
    <location>
        <begin position="907"/>
        <end position="958"/>
    </location>
</feature>
<protein>
    <submittedName>
        <fullName evidence="2">Piso0_002937 protein</fullName>
    </submittedName>
</protein>
<dbReference type="PANTHER" id="PTHR10044:SF139">
    <property type="entry name" value="DEATH-ASSOCIATED INHIBITOR OF APOPTOSIS 2"/>
    <property type="match status" value="1"/>
</dbReference>
<evidence type="ECO:0000256" key="1">
    <source>
        <dbReference type="SAM" id="MobiDB-lite"/>
    </source>
</evidence>
<dbReference type="Proteomes" id="UP000005222">
    <property type="component" value="Chromosome G"/>
</dbReference>
<dbReference type="AlphaFoldDB" id="G8YJW6"/>